<reference evidence="1" key="1">
    <citation type="journal article" date="2020" name="mSystems">
        <title>Genome- and Community-Level Interaction Insights into Carbon Utilization and Element Cycling Functions of Hydrothermarchaeota in Hydrothermal Sediment.</title>
        <authorList>
            <person name="Zhou Z."/>
            <person name="Liu Y."/>
            <person name="Xu W."/>
            <person name="Pan J."/>
            <person name="Luo Z.H."/>
            <person name="Li M."/>
        </authorList>
    </citation>
    <scope>NUCLEOTIDE SEQUENCE [LARGE SCALE GENOMIC DNA]</scope>
    <source>
        <strain evidence="1">HyVt-93</strain>
    </source>
</reference>
<protein>
    <submittedName>
        <fullName evidence="1">Uncharacterized protein</fullName>
    </submittedName>
</protein>
<evidence type="ECO:0000313" key="1">
    <source>
        <dbReference type="EMBL" id="HHI00308.1"/>
    </source>
</evidence>
<organism evidence="1">
    <name type="scientific">Thermococcus litoralis</name>
    <dbReference type="NCBI Taxonomy" id="2265"/>
    <lineage>
        <taxon>Archaea</taxon>
        <taxon>Methanobacteriati</taxon>
        <taxon>Methanobacteriota</taxon>
        <taxon>Thermococci</taxon>
        <taxon>Thermococcales</taxon>
        <taxon>Thermococcaceae</taxon>
        <taxon>Thermococcus</taxon>
    </lineage>
</organism>
<dbReference type="EMBL" id="DRTU01000099">
    <property type="protein sequence ID" value="HHI00308.1"/>
    <property type="molecule type" value="Genomic_DNA"/>
</dbReference>
<name>A0A7C5NZ45_THELI</name>
<dbReference type="AlphaFoldDB" id="A0A7C5NZ45"/>
<comment type="caution">
    <text evidence="1">The sequence shown here is derived from an EMBL/GenBank/DDBJ whole genome shotgun (WGS) entry which is preliminary data.</text>
</comment>
<proteinExistence type="predicted"/>
<accession>A0A7C5NZ45</accession>
<dbReference type="Proteomes" id="UP000886217">
    <property type="component" value="Unassembled WGS sequence"/>
</dbReference>
<gene>
    <name evidence="1" type="ORF">ENL40_02340</name>
</gene>
<sequence>MWAHHLLPLPVSIQPTGRVFGQLPLPQSGLGLSSQRPPFGVLTAIVSSLERTLYSVFPPMMEGHDKSLWREYLTVASPMPYYVTRV</sequence>